<proteinExistence type="predicted"/>
<protein>
    <submittedName>
        <fullName evidence="1">Uncharacterized protein</fullName>
    </submittedName>
</protein>
<dbReference type="Proteomes" id="UP000287651">
    <property type="component" value="Unassembled WGS sequence"/>
</dbReference>
<organism evidence="1 2">
    <name type="scientific">Ensete ventricosum</name>
    <name type="common">Abyssinian banana</name>
    <name type="synonym">Musa ensete</name>
    <dbReference type="NCBI Taxonomy" id="4639"/>
    <lineage>
        <taxon>Eukaryota</taxon>
        <taxon>Viridiplantae</taxon>
        <taxon>Streptophyta</taxon>
        <taxon>Embryophyta</taxon>
        <taxon>Tracheophyta</taxon>
        <taxon>Spermatophyta</taxon>
        <taxon>Magnoliopsida</taxon>
        <taxon>Liliopsida</taxon>
        <taxon>Zingiberales</taxon>
        <taxon>Musaceae</taxon>
        <taxon>Ensete</taxon>
    </lineage>
</organism>
<sequence length="167" mass="20142">MHASKQRSHDRTGRLDLRRRQWQLDLRGARRKDLGRRLARQDIRGRHRYLGLRPGRDGRPWKVRPRSWYRSPRLGRVDLRRRYDLRRNVDTWHVIRRGRRPLPRWSPRHLRRERALRRTAREWFGCRPSEMGKRRRSKAQVSAAAASCSHRVAAETNGNRGHEKVDG</sequence>
<gene>
    <name evidence="1" type="ORF">B296_00057713</name>
</gene>
<reference evidence="1 2" key="1">
    <citation type="journal article" date="2014" name="Agronomy (Basel)">
        <title>A Draft Genome Sequence for Ensete ventricosum, the Drought-Tolerant Tree Against Hunger.</title>
        <authorList>
            <person name="Harrison J."/>
            <person name="Moore K.A."/>
            <person name="Paszkiewicz K."/>
            <person name="Jones T."/>
            <person name="Grant M."/>
            <person name="Ambacheew D."/>
            <person name="Muzemil S."/>
            <person name="Studholme D.J."/>
        </authorList>
    </citation>
    <scope>NUCLEOTIDE SEQUENCE [LARGE SCALE GENOMIC DNA]</scope>
</reference>
<evidence type="ECO:0000313" key="1">
    <source>
        <dbReference type="EMBL" id="RRT41599.1"/>
    </source>
</evidence>
<evidence type="ECO:0000313" key="2">
    <source>
        <dbReference type="Proteomes" id="UP000287651"/>
    </source>
</evidence>
<dbReference type="EMBL" id="AMZH03018456">
    <property type="protein sequence ID" value="RRT41599.1"/>
    <property type="molecule type" value="Genomic_DNA"/>
</dbReference>
<accession>A0A426XQ29</accession>
<comment type="caution">
    <text evidence="1">The sequence shown here is derived from an EMBL/GenBank/DDBJ whole genome shotgun (WGS) entry which is preliminary data.</text>
</comment>
<name>A0A426XQ29_ENSVE</name>
<dbReference type="AlphaFoldDB" id="A0A426XQ29"/>